<organism evidence="13 14">
    <name type="scientific">Daphnia galeata</name>
    <dbReference type="NCBI Taxonomy" id="27404"/>
    <lineage>
        <taxon>Eukaryota</taxon>
        <taxon>Metazoa</taxon>
        <taxon>Ecdysozoa</taxon>
        <taxon>Arthropoda</taxon>
        <taxon>Crustacea</taxon>
        <taxon>Branchiopoda</taxon>
        <taxon>Diplostraca</taxon>
        <taxon>Cladocera</taxon>
        <taxon>Anomopoda</taxon>
        <taxon>Daphniidae</taxon>
        <taxon>Daphnia</taxon>
    </lineage>
</organism>
<evidence type="ECO:0000256" key="4">
    <source>
        <dbReference type="ARBA" id="ARBA00022692"/>
    </source>
</evidence>
<dbReference type="PRINTS" id="PR00237">
    <property type="entry name" value="GPCRRHODOPSN"/>
</dbReference>
<keyword evidence="6" id="KW-0297">G-protein coupled receptor</keyword>
<dbReference type="Gene3D" id="1.20.1070.10">
    <property type="entry name" value="Rhodopsin 7-helix transmembrane proteins"/>
    <property type="match status" value="2"/>
</dbReference>
<dbReference type="InterPro" id="IPR000276">
    <property type="entry name" value="GPCR_Rhodpsn"/>
</dbReference>
<keyword evidence="3" id="KW-1003">Cell membrane</keyword>
<dbReference type="PROSITE" id="PS50262">
    <property type="entry name" value="G_PROTEIN_RECEP_F1_2"/>
    <property type="match status" value="1"/>
</dbReference>
<protein>
    <recommendedName>
        <fullName evidence="12">G-protein coupled receptors family 1 profile domain-containing protein</fullName>
    </recommendedName>
</protein>
<dbReference type="SUPFAM" id="SSF81321">
    <property type="entry name" value="Family A G protein-coupled receptor-like"/>
    <property type="match status" value="1"/>
</dbReference>
<dbReference type="Pfam" id="PF00001">
    <property type="entry name" value="7tm_1"/>
    <property type="match status" value="1"/>
</dbReference>
<evidence type="ECO:0000256" key="5">
    <source>
        <dbReference type="ARBA" id="ARBA00022989"/>
    </source>
</evidence>
<keyword evidence="5 11" id="KW-1133">Transmembrane helix</keyword>
<reference evidence="13" key="1">
    <citation type="submission" date="2021-11" db="EMBL/GenBank/DDBJ databases">
        <authorList>
            <person name="Schell T."/>
        </authorList>
    </citation>
    <scope>NUCLEOTIDE SEQUENCE</scope>
    <source>
        <strain evidence="13">M5</strain>
    </source>
</reference>
<evidence type="ECO:0000256" key="1">
    <source>
        <dbReference type="ARBA" id="ARBA00004651"/>
    </source>
</evidence>
<feature type="transmembrane region" description="Helical" evidence="11">
    <location>
        <begin position="63"/>
        <end position="85"/>
    </location>
</feature>
<evidence type="ECO:0000256" key="8">
    <source>
        <dbReference type="ARBA" id="ARBA00023170"/>
    </source>
</evidence>
<keyword evidence="4 11" id="KW-0812">Transmembrane</keyword>
<feature type="domain" description="G-protein coupled receptors family 1 profile" evidence="12">
    <location>
        <begin position="77"/>
        <end position="416"/>
    </location>
</feature>
<evidence type="ECO:0000256" key="3">
    <source>
        <dbReference type="ARBA" id="ARBA00022475"/>
    </source>
</evidence>
<feature type="region of interest" description="Disordered" evidence="10">
    <location>
        <begin position="1"/>
        <end position="20"/>
    </location>
</feature>
<comment type="caution">
    <text evidence="13">The sequence shown here is derived from an EMBL/GenBank/DDBJ whole genome shotgun (WGS) entry which is preliminary data.</text>
</comment>
<feature type="compositionally biased region" description="Polar residues" evidence="10">
    <location>
        <begin position="326"/>
        <end position="339"/>
    </location>
</feature>
<feature type="transmembrane region" description="Helical" evidence="11">
    <location>
        <begin position="353"/>
        <end position="377"/>
    </location>
</feature>
<sequence length="532" mass="59247">MWSSVSPSSSGLTERRDGETSPCSWFNASHGNCNNNVMADESGVMDNEVDSSTKNITEIYQTWTPVLIFFCALTFFVNVFIVIAARWMRRPLTPTMYFSLSLAAADAVASLTVGLGLVFNSLLPKVYNLDIPDWGPCSMLAMEAIRLAAVIVTVFHLLALAVNHYIGIARPLHYAAIMTKRTASVCMAILWIVPNAALFAYFSSIENQGFQSQRCKTDFIRELRFRGQYASFFFAPLIFMIFIYGHIFIIIRRHQANRRALIQHGSMSRHTTPISSTMAGHSTVTVETAGTASLRYHSHHQSSVSSARRFPVSGKPAGASLHRQRNPTTNCSMSTNSDSIDHSSNAVNRNVKAIITTLLIVGTFILGWMPAVIWFIVYCKDCIVTFESLDPIVTLPIGITVNSLIVLKSFLDPIIYTARMKDFKVAFHRMRYQLLSKCFPRCRWWGETGGPEDDGTLVHFNRSLLLGNNSMAHSTMHNLPSVQTRRSIRFSQPKINRANSNGGPVDVSASRQRDPPLSLIKVMVNASKSKSV</sequence>
<evidence type="ECO:0000256" key="6">
    <source>
        <dbReference type="ARBA" id="ARBA00023040"/>
    </source>
</evidence>
<keyword evidence="8" id="KW-0675">Receptor</keyword>
<gene>
    <name evidence="13" type="ORF">DGAL_LOCUS4972</name>
</gene>
<evidence type="ECO:0000256" key="9">
    <source>
        <dbReference type="ARBA" id="ARBA00023224"/>
    </source>
</evidence>
<evidence type="ECO:0000259" key="12">
    <source>
        <dbReference type="PROSITE" id="PS50262"/>
    </source>
</evidence>
<comment type="similarity">
    <text evidence="2">Belongs to the G-protein coupled receptor 1 family.</text>
</comment>
<dbReference type="GO" id="GO:0005886">
    <property type="term" value="C:plasma membrane"/>
    <property type="evidence" value="ECO:0007669"/>
    <property type="project" value="UniProtKB-SubCell"/>
</dbReference>
<feature type="compositionally biased region" description="Polar residues" evidence="10">
    <location>
        <begin position="1"/>
        <end position="12"/>
    </location>
</feature>
<feature type="region of interest" description="Disordered" evidence="10">
    <location>
        <begin position="301"/>
        <end position="339"/>
    </location>
</feature>
<evidence type="ECO:0000256" key="2">
    <source>
        <dbReference type="ARBA" id="ARBA00010663"/>
    </source>
</evidence>
<dbReference type="InterPro" id="IPR017452">
    <property type="entry name" value="GPCR_Rhodpsn_7TM"/>
</dbReference>
<name>A0A8J2RI73_9CRUS</name>
<comment type="subcellular location">
    <subcellularLocation>
        <location evidence="1">Cell membrane</location>
        <topology evidence="1">Multi-pass membrane protein</topology>
    </subcellularLocation>
</comment>
<dbReference type="EMBL" id="CAKKLH010000086">
    <property type="protein sequence ID" value="CAH0102552.1"/>
    <property type="molecule type" value="Genomic_DNA"/>
</dbReference>
<keyword evidence="14" id="KW-1185">Reference proteome</keyword>
<keyword evidence="7 11" id="KW-0472">Membrane</keyword>
<evidence type="ECO:0000256" key="7">
    <source>
        <dbReference type="ARBA" id="ARBA00023136"/>
    </source>
</evidence>
<dbReference type="GO" id="GO:0004930">
    <property type="term" value="F:G protein-coupled receptor activity"/>
    <property type="evidence" value="ECO:0007669"/>
    <property type="project" value="UniProtKB-KW"/>
</dbReference>
<dbReference type="AlphaFoldDB" id="A0A8J2RI73"/>
<dbReference type="Proteomes" id="UP000789390">
    <property type="component" value="Unassembled WGS sequence"/>
</dbReference>
<feature type="transmembrane region" description="Helical" evidence="11">
    <location>
        <begin position="229"/>
        <end position="251"/>
    </location>
</feature>
<dbReference type="PANTHER" id="PTHR24248">
    <property type="entry name" value="ADRENERGIC RECEPTOR-RELATED G-PROTEIN COUPLED RECEPTOR"/>
    <property type="match status" value="1"/>
</dbReference>
<feature type="transmembrane region" description="Helical" evidence="11">
    <location>
        <begin position="392"/>
        <end position="411"/>
    </location>
</feature>
<evidence type="ECO:0000313" key="14">
    <source>
        <dbReference type="Proteomes" id="UP000789390"/>
    </source>
</evidence>
<evidence type="ECO:0000256" key="11">
    <source>
        <dbReference type="SAM" id="Phobius"/>
    </source>
</evidence>
<accession>A0A8J2RI73</accession>
<feature type="transmembrane region" description="Helical" evidence="11">
    <location>
        <begin position="97"/>
        <end position="119"/>
    </location>
</feature>
<keyword evidence="9" id="KW-0807">Transducer</keyword>
<dbReference type="OrthoDB" id="6369616at2759"/>
<feature type="transmembrane region" description="Helical" evidence="11">
    <location>
        <begin position="139"/>
        <end position="162"/>
    </location>
</feature>
<feature type="transmembrane region" description="Helical" evidence="11">
    <location>
        <begin position="183"/>
        <end position="202"/>
    </location>
</feature>
<proteinExistence type="inferred from homology"/>
<evidence type="ECO:0000313" key="13">
    <source>
        <dbReference type="EMBL" id="CAH0102552.1"/>
    </source>
</evidence>
<evidence type="ECO:0000256" key="10">
    <source>
        <dbReference type="SAM" id="MobiDB-lite"/>
    </source>
</evidence>